<reference evidence="3" key="1">
    <citation type="submission" date="2020-02" db="EMBL/GenBank/DDBJ databases">
        <authorList>
            <person name="Palmer J.M."/>
        </authorList>
    </citation>
    <scope>NUCLEOTIDE SEQUENCE</scope>
    <source>
        <strain evidence="3">EPUS1.4</strain>
        <tissue evidence="3">Thallus</tissue>
    </source>
</reference>
<feature type="region of interest" description="Disordered" evidence="1">
    <location>
        <begin position="1266"/>
        <end position="1302"/>
    </location>
</feature>
<proteinExistence type="predicted"/>
<feature type="domain" description="C2H2-type" evidence="2">
    <location>
        <begin position="938"/>
        <end position="961"/>
    </location>
</feature>
<keyword evidence="4" id="KW-1185">Reference proteome</keyword>
<comment type="caution">
    <text evidence="3">The sequence shown here is derived from an EMBL/GenBank/DDBJ whole genome shotgun (WGS) entry which is preliminary data.</text>
</comment>
<evidence type="ECO:0000259" key="2">
    <source>
        <dbReference type="PROSITE" id="PS00028"/>
    </source>
</evidence>
<evidence type="ECO:0000256" key="1">
    <source>
        <dbReference type="SAM" id="MobiDB-lite"/>
    </source>
</evidence>
<dbReference type="EMBL" id="JAACFV010000179">
    <property type="protein sequence ID" value="KAF7503428.1"/>
    <property type="molecule type" value="Genomic_DNA"/>
</dbReference>
<feature type="compositionally biased region" description="Polar residues" evidence="1">
    <location>
        <begin position="226"/>
        <end position="238"/>
    </location>
</feature>
<feature type="region of interest" description="Disordered" evidence="1">
    <location>
        <begin position="253"/>
        <end position="478"/>
    </location>
</feature>
<dbReference type="PANTHER" id="PTHR35391">
    <property type="entry name" value="C2H2-TYPE DOMAIN-CONTAINING PROTEIN-RELATED"/>
    <property type="match status" value="1"/>
</dbReference>
<name>A0A8H7E0E0_9EURO</name>
<dbReference type="InterPro" id="IPR058925">
    <property type="entry name" value="zf-C2H2_AcuF"/>
</dbReference>
<evidence type="ECO:0000313" key="3">
    <source>
        <dbReference type="EMBL" id="KAF7503428.1"/>
    </source>
</evidence>
<evidence type="ECO:0000313" key="4">
    <source>
        <dbReference type="Proteomes" id="UP000606974"/>
    </source>
</evidence>
<feature type="region of interest" description="Disordered" evidence="1">
    <location>
        <begin position="643"/>
        <end position="682"/>
    </location>
</feature>
<feature type="compositionally biased region" description="Basic and acidic residues" evidence="1">
    <location>
        <begin position="345"/>
        <end position="358"/>
    </location>
</feature>
<dbReference type="Proteomes" id="UP000606974">
    <property type="component" value="Unassembled WGS sequence"/>
</dbReference>
<protein>
    <recommendedName>
        <fullName evidence="2">C2H2-type domain-containing protein</fullName>
    </recommendedName>
</protein>
<feature type="region of interest" description="Disordered" evidence="1">
    <location>
        <begin position="553"/>
        <end position="627"/>
    </location>
</feature>
<dbReference type="SMART" id="SM00355">
    <property type="entry name" value="ZnF_C2H2"/>
    <property type="match status" value="3"/>
</dbReference>
<feature type="compositionally biased region" description="Basic and acidic residues" evidence="1">
    <location>
        <begin position="819"/>
        <end position="828"/>
    </location>
</feature>
<feature type="compositionally biased region" description="Polar residues" evidence="1">
    <location>
        <begin position="173"/>
        <end position="195"/>
    </location>
</feature>
<feature type="region of interest" description="Disordered" evidence="1">
    <location>
        <begin position="962"/>
        <end position="988"/>
    </location>
</feature>
<feature type="compositionally biased region" description="Polar residues" evidence="1">
    <location>
        <begin position="1"/>
        <end position="14"/>
    </location>
</feature>
<dbReference type="Pfam" id="PF26082">
    <property type="entry name" value="zf-C2H2_AcuF"/>
    <property type="match status" value="1"/>
</dbReference>
<feature type="region of interest" description="Disordered" evidence="1">
    <location>
        <begin position="819"/>
        <end position="842"/>
    </location>
</feature>
<dbReference type="InterPro" id="IPR013087">
    <property type="entry name" value="Znf_C2H2_type"/>
</dbReference>
<feature type="compositionally biased region" description="Polar residues" evidence="1">
    <location>
        <begin position="1282"/>
        <end position="1302"/>
    </location>
</feature>
<feature type="region of interest" description="Disordered" evidence="1">
    <location>
        <begin position="1"/>
        <end position="51"/>
    </location>
</feature>
<dbReference type="PROSITE" id="PS00028">
    <property type="entry name" value="ZINC_FINGER_C2H2_1"/>
    <property type="match status" value="1"/>
</dbReference>
<dbReference type="OrthoDB" id="5315052at2759"/>
<sequence length="1302" mass="143823">MSKVASQPRASRSPSCIDPDVELDYPQEPDQFDHLIPSTPEESYPDHNISLTQPMSDVLKDQFTVETEQYSADLGTYSDAFSLPTLDHNFQTPEYSSENQFSDPSIPNTPNWEVIWYPSGTPVELDRTEPLTKHASNDSNHLAINGALHDTIQSRELKVVSPLLPSEIPPQLMSPQLTNTPSPSGHHSQNGTMGPTSVPIGATPQSNPEENKARYRSLRVNPHHTPANSGSSSLQASPSDAFIPAPSPILMVSTYNRGDSPARSEIRMARSSSKRSRTSQSSAFLAPANHYSDDEDDDGLHQGPGQSAPSHVSRAKDGSWLPDSTSGHTGLDPTARGDQYVASFKEIEEKRQMDEKNAEVASWLEKSEAGSELGEEPEVGAKPRPTRLARPRARAHSTGARTGTPRLRAPDDSGIPGPGVVLDEDSDAAYTEDSASRSSADDAPESPPADVGVHLSDDQSLFPATEEIPPEQEEPLPRQFIRAQPWQDVVRGPISHDAVYQPKTSNAAMYKYELLATKFETASRAATWGTRRRLSETDVHSILSGQSVRKLSLAQKTRERGNSFVKQASRFIPRRSSSNAKKKDAEPSRDNSSTESLQKKRTDTLSSFKSLQRIPSIGKAPKSPPVNTGGALLAMTGQLTAVGRSTSANPDTGGFPQGPWQALNRHRSKSEIPRTKSSDTPGLAQLMTNHGGPPMPTLASPMQEKASVEKHPMVHADDDHEIDEDEDEAEPITEQGARMDLRVKMDNIVPNFEGFRTHATQLNPRLQPFLADRIVHEQVRRYKNLVENKVKHTHAVKNLKECPSRSFCFDLGGEAKDLPPRMSTKDPEASGAQFQVSGNGESDGEANTFAEGVVTAALFPAGIPLPPVKRLPAEFECSLCFKVKKFQKPSDWTKHVHEDVQPFTCTFADCSDTRSFKRKADWVRHENERHRHLEWWKCNMPECNHICYRKDNFVQHLVREHKKREPKVKSRGSASSKAKPVADPTAAWQTRVEQEEVSELWGLVEMCHVETQKKPKDEVCKFCGNVCTSWKKLTVHLAKHMEQIAMPVLDLVKSRVVSPDTIISPIERSIRQHRVPNPASPQGNMKAEPNSVSPYLMNVTPQHTGLQATNSPSAYSQDSHYTVSMQNSPSFSHTPTSTYDPRVAMQPQDMTQFAQMHNLPANMSYGPYPNARQPPSFTPVNVTGSAISTYPPPFNSVRRSPQQMIPDGPQSHPGFGQIDTMYNGQPPQQGVFSSPTEAGPYAAQFEVSMDQMQHYTTSTMPYHPSGLSAGTALPPNLIYDPQQEQPFLANQSNDQSYPYTPH</sequence>
<accession>A0A8H7E0E0</accession>
<dbReference type="PANTHER" id="PTHR35391:SF3">
    <property type="entry name" value="FINGER DOMAIN PROTEIN, PUTATIVE (AFU_ORTHOLOGUE AFUA_8G04300)-RELATED"/>
    <property type="match status" value="1"/>
</dbReference>
<feature type="region of interest" description="Disordered" evidence="1">
    <location>
        <begin position="1074"/>
        <end position="1098"/>
    </location>
</feature>
<feature type="region of interest" description="Disordered" evidence="1">
    <location>
        <begin position="166"/>
        <end position="241"/>
    </location>
</feature>
<gene>
    <name evidence="3" type="ORF">GJ744_003758</name>
</gene>
<organism evidence="3 4">
    <name type="scientific">Endocarpon pusillum</name>
    <dbReference type="NCBI Taxonomy" id="364733"/>
    <lineage>
        <taxon>Eukaryota</taxon>
        <taxon>Fungi</taxon>
        <taxon>Dikarya</taxon>
        <taxon>Ascomycota</taxon>
        <taxon>Pezizomycotina</taxon>
        <taxon>Eurotiomycetes</taxon>
        <taxon>Chaetothyriomycetidae</taxon>
        <taxon>Verrucariales</taxon>
        <taxon>Verrucariaceae</taxon>
        <taxon>Endocarpon</taxon>
    </lineage>
</organism>
<feature type="compositionally biased region" description="Basic residues" evidence="1">
    <location>
        <begin position="384"/>
        <end position="395"/>
    </location>
</feature>